<accession>A0A2A9NS63</accession>
<name>A0A2A9NS63_9AGAR</name>
<feature type="region of interest" description="Disordered" evidence="1">
    <location>
        <begin position="1"/>
        <end position="39"/>
    </location>
</feature>
<dbReference type="EMBL" id="KZ301974">
    <property type="protein sequence ID" value="PFH53369.1"/>
    <property type="molecule type" value="Genomic_DNA"/>
</dbReference>
<feature type="compositionally biased region" description="Low complexity" evidence="1">
    <location>
        <begin position="16"/>
        <end position="25"/>
    </location>
</feature>
<feature type="compositionally biased region" description="Polar residues" evidence="1">
    <location>
        <begin position="1"/>
        <end position="15"/>
    </location>
</feature>
<proteinExistence type="predicted"/>
<feature type="region of interest" description="Disordered" evidence="1">
    <location>
        <begin position="52"/>
        <end position="79"/>
    </location>
</feature>
<keyword evidence="3" id="KW-1185">Reference proteome</keyword>
<organism evidence="2 3">
    <name type="scientific">Amanita thiersii Skay4041</name>
    <dbReference type="NCBI Taxonomy" id="703135"/>
    <lineage>
        <taxon>Eukaryota</taxon>
        <taxon>Fungi</taxon>
        <taxon>Dikarya</taxon>
        <taxon>Basidiomycota</taxon>
        <taxon>Agaricomycotina</taxon>
        <taxon>Agaricomycetes</taxon>
        <taxon>Agaricomycetidae</taxon>
        <taxon>Agaricales</taxon>
        <taxon>Pluteineae</taxon>
        <taxon>Amanitaceae</taxon>
        <taxon>Amanita</taxon>
    </lineage>
</organism>
<sequence length="79" mass="7840">MAMSTSPNESNVNSLSAHSPVSSGSPSGGGNGVSGSTTRGVTTAAVAGLQTEAMGSVVGVKSKRTRQLSFLSSDQLQQL</sequence>
<evidence type="ECO:0000313" key="3">
    <source>
        <dbReference type="Proteomes" id="UP000242287"/>
    </source>
</evidence>
<evidence type="ECO:0000313" key="2">
    <source>
        <dbReference type="EMBL" id="PFH53369.1"/>
    </source>
</evidence>
<evidence type="ECO:0000256" key="1">
    <source>
        <dbReference type="SAM" id="MobiDB-lite"/>
    </source>
</evidence>
<dbReference type="AlphaFoldDB" id="A0A2A9NS63"/>
<reference evidence="2 3" key="1">
    <citation type="submission" date="2014-02" db="EMBL/GenBank/DDBJ databases">
        <title>Transposable element dynamics among asymbiotic and ectomycorrhizal Amanita fungi.</title>
        <authorList>
            <consortium name="DOE Joint Genome Institute"/>
            <person name="Hess J."/>
            <person name="Skrede I."/>
            <person name="Wolfe B."/>
            <person name="LaButti K."/>
            <person name="Ohm R.A."/>
            <person name="Grigoriev I.V."/>
            <person name="Pringle A."/>
        </authorList>
    </citation>
    <scope>NUCLEOTIDE SEQUENCE [LARGE SCALE GENOMIC DNA]</scope>
    <source>
        <strain evidence="2 3">SKay4041</strain>
    </source>
</reference>
<feature type="compositionally biased region" description="Low complexity" evidence="1">
    <location>
        <begin position="67"/>
        <end position="79"/>
    </location>
</feature>
<protein>
    <submittedName>
        <fullName evidence="2">Uncharacterized protein</fullName>
    </submittedName>
</protein>
<feature type="non-terminal residue" evidence="2">
    <location>
        <position position="79"/>
    </location>
</feature>
<dbReference type="Proteomes" id="UP000242287">
    <property type="component" value="Unassembled WGS sequence"/>
</dbReference>
<gene>
    <name evidence="2" type="ORF">AMATHDRAFT_55287</name>
</gene>